<evidence type="ECO:0000313" key="2">
    <source>
        <dbReference type="EMBL" id="AKB76859.1"/>
    </source>
</evidence>
<dbReference type="InterPro" id="IPR011674">
    <property type="entry name" value="DUF1616"/>
</dbReference>
<dbReference type="GeneID" id="24829502"/>
<dbReference type="AlphaFoldDB" id="A0A0E3S6K9"/>
<dbReference type="HOGENOM" id="CLU_1559464_0_0_2"/>
<reference evidence="2 3" key="1">
    <citation type="submission" date="2014-07" db="EMBL/GenBank/DDBJ databases">
        <title>Methanogenic archaea and the global carbon cycle.</title>
        <authorList>
            <person name="Henriksen J.R."/>
            <person name="Luke J."/>
            <person name="Reinhart S."/>
            <person name="Benedict M.N."/>
            <person name="Youngblut N.D."/>
            <person name="Metcalf M.E."/>
            <person name="Whitaker R.J."/>
            <person name="Metcalf W.W."/>
        </authorList>
    </citation>
    <scope>NUCLEOTIDE SEQUENCE [LARGE SCALE GENOMIC DNA]</scope>
    <source>
        <strain evidence="2 3">HB-1</strain>
    </source>
</reference>
<protein>
    <recommendedName>
        <fullName evidence="1">DUF1616 domain-containing protein</fullName>
    </recommendedName>
</protein>
<dbReference type="EMBL" id="CP009516">
    <property type="protein sequence ID" value="AKB76859.1"/>
    <property type="molecule type" value="Genomic_DNA"/>
</dbReference>
<accession>A0A0E3S6K9</accession>
<dbReference type="RefSeq" id="WP_338037908.1">
    <property type="nucleotide sequence ID" value="NZ_CP009516.1"/>
</dbReference>
<dbReference type="Proteomes" id="UP000033101">
    <property type="component" value="Chromosome"/>
</dbReference>
<proteinExistence type="predicted"/>
<dbReference type="Pfam" id="PF07760">
    <property type="entry name" value="DUF1616"/>
    <property type="match status" value="1"/>
</dbReference>
<dbReference type="PROSITE" id="PS51257">
    <property type="entry name" value="PROKAR_LIPOPROTEIN"/>
    <property type="match status" value="1"/>
</dbReference>
<gene>
    <name evidence="2" type="ORF">MSHOH_0376</name>
</gene>
<name>A0A0E3S6K9_9EURY</name>
<organism evidence="2 3">
    <name type="scientific">Methanosarcina horonobensis HB-1 = JCM 15518</name>
    <dbReference type="NCBI Taxonomy" id="1434110"/>
    <lineage>
        <taxon>Archaea</taxon>
        <taxon>Methanobacteriati</taxon>
        <taxon>Methanobacteriota</taxon>
        <taxon>Stenosarchaea group</taxon>
        <taxon>Methanomicrobia</taxon>
        <taxon>Methanosarcinales</taxon>
        <taxon>Methanosarcinaceae</taxon>
        <taxon>Methanosarcina</taxon>
    </lineage>
</organism>
<sequence length="181" mass="20224">MKNIEGNIRSVEKMKHKKILFILILISLTILASGCEEKKNAELMGEPLKESDTELYILGPEGKADNYPTDYVLGENGTVIVGIVNHEQKPINYTLEVKLEGTPLPLPPDQEYISLEDNKTWEKAVTITPPFEGTHMALDFSLYKEGEKNIVEGGLCTPYRGVFLWINVSQNISENTSITAI</sequence>
<evidence type="ECO:0000259" key="1">
    <source>
        <dbReference type="Pfam" id="PF07760"/>
    </source>
</evidence>
<dbReference type="PATRIC" id="fig|1434110.4.peg.450"/>
<keyword evidence="3" id="KW-1185">Reference proteome</keyword>
<dbReference type="KEGG" id="mhor:MSHOH_0376"/>
<evidence type="ECO:0000313" key="3">
    <source>
        <dbReference type="Proteomes" id="UP000033101"/>
    </source>
</evidence>
<dbReference type="STRING" id="1434110.MSHOH_0376"/>
<feature type="domain" description="DUF1616" evidence="1">
    <location>
        <begin position="12"/>
        <end position="167"/>
    </location>
</feature>